<dbReference type="RefSeq" id="WP_289841272.1">
    <property type="nucleotide sequence ID" value="NZ_CATKSH010000007.1"/>
</dbReference>
<protein>
    <submittedName>
        <fullName evidence="1">Mitochondrial fission ELM1 family protein</fullName>
    </submittedName>
</protein>
<evidence type="ECO:0000313" key="2">
    <source>
        <dbReference type="Proteomes" id="UP001176960"/>
    </source>
</evidence>
<dbReference type="AlphaFoldDB" id="A0AA35UR49"/>
<evidence type="ECO:0000313" key="1">
    <source>
        <dbReference type="EMBL" id="CAI9120605.1"/>
    </source>
</evidence>
<reference evidence="1" key="1">
    <citation type="submission" date="2023-03" db="EMBL/GenBank/DDBJ databases">
        <authorList>
            <person name="Cleenwerck I."/>
        </authorList>
    </citation>
    <scope>NUCLEOTIDE SEQUENCE</scope>
    <source>
        <strain evidence="1">LMG 32879</strain>
    </source>
</reference>
<dbReference type="PANTHER" id="PTHR33986">
    <property type="entry name" value="OS02G0535700 PROTEIN"/>
    <property type="match status" value="1"/>
</dbReference>
<dbReference type="Proteomes" id="UP001176960">
    <property type="component" value="Unassembled WGS sequence"/>
</dbReference>
<sequence>MTIAIVAEDFAGMRAQATGLTERAGYGWTFHPVTRTGFWSRLPFRFCPFPLSAVEPIVVPSGTEAIVSVGGTGGVAGAALARKLGLPVVQIQNPRMALNRFDLVVANCHDGIAGENVVLSRTAMHGMTPERLQAARAHWTPRLRRDGRKLLSVLVGGANGRFRFGPEDARALGRGVAEAAREGDAAVVLTPSRRTAPEVLAALREALTPVDAFIWDGTGENPYAGLLACADLVVVTKDSVSMVSEAVATAAPVLVADMPGRSRRIDAFLDALRETGQIRSFASRWETWDVSPLDDTPVAAVALRGLLDR</sequence>
<dbReference type="EMBL" id="CATKSH010000007">
    <property type="protein sequence ID" value="CAI9120605.1"/>
    <property type="molecule type" value="Genomic_DNA"/>
</dbReference>
<dbReference type="Pfam" id="PF06258">
    <property type="entry name" value="Mito_fiss_Elm1"/>
    <property type="match status" value="1"/>
</dbReference>
<name>A0AA35UR49_9PROT</name>
<gene>
    <name evidence="1" type="ORF">LMG32879_001439</name>
</gene>
<dbReference type="SUPFAM" id="SSF53756">
    <property type="entry name" value="UDP-Glycosyltransferase/glycogen phosphorylase"/>
    <property type="match status" value="1"/>
</dbReference>
<proteinExistence type="predicted"/>
<accession>A0AA35UR49</accession>
<keyword evidence="2" id="KW-1185">Reference proteome</keyword>
<comment type="caution">
    <text evidence="1">The sequence shown here is derived from an EMBL/GenBank/DDBJ whole genome shotgun (WGS) entry which is preliminary data.</text>
</comment>
<organism evidence="1 2">
    <name type="scientific">Brytella acorum</name>
    <dbReference type="NCBI Taxonomy" id="2959299"/>
    <lineage>
        <taxon>Bacteria</taxon>
        <taxon>Pseudomonadati</taxon>
        <taxon>Pseudomonadota</taxon>
        <taxon>Alphaproteobacteria</taxon>
        <taxon>Acetobacterales</taxon>
        <taxon>Acetobacteraceae</taxon>
        <taxon>Brytella</taxon>
    </lineage>
</organism>
<dbReference type="PANTHER" id="PTHR33986:SF15">
    <property type="entry name" value="MITOCHONDRIAL FISSION PROTEIN ELM1"/>
    <property type="match status" value="1"/>
</dbReference>
<dbReference type="InterPro" id="IPR009367">
    <property type="entry name" value="Elm1-like"/>
</dbReference>